<keyword evidence="3" id="KW-0378">Hydrolase</keyword>
<protein>
    <recommendedName>
        <fullName evidence="6">JAB domain-containing protein</fullName>
    </recommendedName>
</protein>
<dbReference type="GO" id="GO:0006508">
    <property type="term" value="P:proteolysis"/>
    <property type="evidence" value="ECO:0007669"/>
    <property type="project" value="UniProtKB-KW"/>
</dbReference>
<dbReference type="GO" id="GO:0008235">
    <property type="term" value="F:metalloexopeptidase activity"/>
    <property type="evidence" value="ECO:0007669"/>
    <property type="project" value="TreeGrafter"/>
</dbReference>
<dbReference type="KEGG" id="ade:Adeh_3492"/>
<dbReference type="Proteomes" id="UP000001935">
    <property type="component" value="Chromosome"/>
</dbReference>
<dbReference type="GO" id="GO:0008270">
    <property type="term" value="F:zinc ion binding"/>
    <property type="evidence" value="ECO:0007669"/>
    <property type="project" value="TreeGrafter"/>
</dbReference>
<dbReference type="RefSeq" id="WP_011422540.1">
    <property type="nucleotide sequence ID" value="NC_007760.1"/>
</dbReference>
<reference evidence="7 8" key="1">
    <citation type="submission" date="2006-01" db="EMBL/GenBank/DDBJ databases">
        <title>Complete sequence of Anaeromyxobacter dehalogenans 2CP-C.</title>
        <authorList>
            <consortium name="US DOE Joint Genome Institute"/>
            <person name="Copeland A."/>
            <person name="Lucas S."/>
            <person name="Lapidus A."/>
            <person name="Barry K."/>
            <person name="Detter J.C."/>
            <person name="Glavina T."/>
            <person name="Hammon N."/>
            <person name="Israni S."/>
            <person name="Pitluck S."/>
            <person name="Brettin T."/>
            <person name="Bruce D."/>
            <person name="Han C."/>
            <person name="Tapia R."/>
            <person name="Gilna P."/>
            <person name="Kiss H."/>
            <person name="Schmutz J."/>
            <person name="Larimer F."/>
            <person name="Land M."/>
            <person name="Kyrpides N."/>
            <person name="Anderson I."/>
            <person name="Sanford R.A."/>
            <person name="Ritalahti K.M."/>
            <person name="Thomas H.S."/>
            <person name="Kirby J.R."/>
            <person name="Zhulin I.B."/>
            <person name="Loeffler F.E."/>
            <person name="Richardson P."/>
        </authorList>
    </citation>
    <scope>NUCLEOTIDE SEQUENCE [LARGE SCALE GENOMIC DNA]</scope>
    <source>
        <strain evidence="7 8">2CP-C</strain>
    </source>
</reference>
<evidence type="ECO:0000313" key="8">
    <source>
        <dbReference type="Proteomes" id="UP000001935"/>
    </source>
</evidence>
<sequence length="151" mass="16406">MSVELSYGAPLLARISALCEADPEREVCGFVVRRRGLLEVEPIPNAADRYHAHDPLGFPRTSRDGYLMDPRAHLQLLQALDAEGGEVVAVWHSHVEVGASFSAKDRADALADGVPLLPGAEYLVFGVRGGKVTEARRFRFHGGDFVESPLA</sequence>
<evidence type="ECO:0000256" key="5">
    <source>
        <dbReference type="ARBA" id="ARBA00023049"/>
    </source>
</evidence>
<dbReference type="EMBL" id="CP000251">
    <property type="protein sequence ID" value="ABC83258.1"/>
    <property type="molecule type" value="Genomic_DNA"/>
</dbReference>
<organism evidence="7 8">
    <name type="scientific">Anaeromyxobacter dehalogenans (strain 2CP-C)</name>
    <dbReference type="NCBI Taxonomy" id="290397"/>
    <lineage>
        <taxon>Bacteria</taxon>
        <taxon>Pseudomonadati</taxon>
        <taxon>Myxococcota</taxon>
        <taxon>Myxococcia</taxon>
        <taxon>Myxococcales</taxon>
        <taxon>Cystobacterineae</taxon>
        <taxon>Anaeromyxobacteraceae</taxon>
        <taxon>Anaeromyxobacter</taxon>
    </lineage>
</organism>
<name>Q2IF99_ANADE</name>
<keyword evidence="5" id="KW-0482">Metalloprotease</keyword>
<dbReference type="HOGENOM" id="CLU_116765_3_0_7"/>
<dbReference type="Gene3D" id="3.40.140.10">
    <property type="entry name" value="Cytidine Deaminase, domain 2"/>
    <property type="match status" value="1"/>
</dbReference>
<dbReference type="Pfam" id="PF14464">
    <property type="entry name" value="Prok-JAB"/>
    <property type="match status" value="1"/>
</dbReference>
<keyword evidence="4" id="KW-0862">Zinc</keyword>
<evidence type="ECO:0000259" key="6">
    <source>
        <dbReference type="Pfam" id="PF14464"/>
    </source>
</evidence>
<dbReference type="SUPFAM" id="SSF102712">
    <property type="entry name" value="JAB1/MPN domain"/>
    <property type="match status" value="1"/>
</dbReference>
<evidence type="ECO:0000313" key="7">
    <source>
        <dbReference type="EMBL" id="ABC83258.1"/>
    </source>
</evidence>
<dbReference type="InterPro" id="IPR051929">
    <property type="entry name" value="VirAsm_ModProt"/>
</dbReference>
<evidence type="ECO:0000256" key="2">
    <source>
        <dbReference type="ARBA" id="ARBA00022723"/>
    </source>
</evidence>
<keyword evidence="1" id="KW-0645">Protease</keyword>
<proteinExistence type="predicted"/>
<dbReference type="OrthoDB" id="9802958at2"/>
<dbReference type="PANTHER" id="PTHR34858">
    <property type="entry name" value="CYSO-CYSTEINE PEPTIDASE"/>
    <property type="match status" value="1"/>
</dbReference>
<feature type="domain" description="JAB" evidence="6">
    <location>
        <begin position="9"/>
        <end position="139"/>
    </location>
</feature>
<keyword evidence="2" id="KW-0479">Metal-binding</keyword>
<dbReference type="AlphaFoldDB" id="Q2IF99"/>
<evidence type="ECO:0000256" key="1">
    <source>
        <dbReference type="ARBA" id="ARBA00022670"/>
    </source>
</evidence>
<dbReference type="InterPro" id="IPR028090">
    <property type="entry name" value="JAB_dom_prok"/>
</dbReference>
<evidence type="ECO:0000256" key="4">
    <source>
        <dbReference type="ARBA" id="ARBA00022833"/>
    </source>
</evidence>
<dbReference type="eggNOG" id="COG1310">
    <property type="taxonomic scope" value="Bacteria"/>
</dbReference>
<gene>
    <name evidence="7" type="ordered locus">Adeh_3492</name>
</gene>
<accession>Q2IF99</accession>
<dbReference type="STRING" id="290397.Adeh_3492"/>
<evidence type="ECO:0000256" key="3">
    <source>
        <dbReference type="ARBA" id="ARBA00022801"/>
    </source>
</evidence>
<dbReference type="PANTHER" id="PTHR34858:SF1">
    <property type="entry name" value="CYSO-CYSTEINE PEPTIDASE"/>
    <property type="match status" value="1"/>
</dbReference>